<proteinExistence type="inferred from homology"/>
<dbReference type="GO" id="GO:0006226">
    <property type="term" value="P:dUMP biosynthetic process"/>
    <property type="evidence" value="ECO:0007669"/>
    <property type="project" value="InterPro"/>
</dbReference>
<feature type="domain" description="dUTPase-like" evidence="7">
    <location>
        <begin position="1185"/>
        <end position="1223"/>
    </location>
</feature>
<feature type="compositionally biased region" description="Basic and acidic residues" evidence="6">
    <location>
        <begin position="568"/>
        <end position="577"/>
    </location>
</feature>
<keyword evidence="10" id="KW-1185">Reference proteome</keyword>
<dbReference type="InterPro" id="IPR029054">
    <property type="entry name" value="dUTPase-like"/>
</dbReference>
<evidence type="ECO:0000313" key="10">
    <source>
        <dbReference type="Proteomes" id="UP001152797"/>
    </source>
</evidence>
<dbReference type="PANTHER" id="PTHR11241:SF0">
    <property type="entry name" value="DEOXYURIDINE 5'-TRIPHOSPHATE NUCLEOTIDOHYDROLASE"/>
    <property type="match status" value="1"/>
</dbReference>
<evidence type="ECO:0000256" key="5">
    <source>
        <dbReference type="ARBA" id="ARBA00023080"/>
    </source>
</evidence>
<dbReference type="CDD" id="cd07557">
    <property type="entry name" value="trimeric_dUTPase"/>
    <property type="match status" value="1"/>
</dbReference>
<dbReference type="GO" id="GO:0000287">
    <property type="term" value="F:magnesium ion binding"/>
    <property type="evidence" value="ECO:0007669"/>
    <property type="project" value="InterPro"/>
</dbReference>
<evidence type="ECO:0000256" key="4">
    <source>
        <dbReference type="ARBA" id="ARBA00022801"/>
    </source>
</evidence>
<evidence type="ECO:0000256" key="6">
    <source>
        <dbReference type="SAM" id="MobiDB-lite"/>
    </source>
</evidence>
<dbReference type="Proteomes" id="UP001152797">
    <property type="component" value="Unassembled WGS sequence"/>
</dbReference>
<feature type="compositionally biased region" description="Basic and acidic residues" evidence="6">
    <location>
        <begin position="53"/>
        <end position="77"/>
    </location>
</feature>
<dbReference type="GO" id="GO:0046081">
    <property type="term" value="P:dUTP catabolic process"/>
    <property type="evidence" value="ECO:0007669"/>
    <property type="project" value="InterPro"/>
</dbReference>
<comment type="pathway">
    <text evidence="1">Pyrimidine metabolism; dUMP biosynthesis; dUMP from dCTP (dUTP route): step 2/2.</text>
</comment>
<dbReference type="PANTHER" id="PTHR11241">
    <property type="entry name" value="DEOXYURIDINE 5'-TRIPHOSPHATE NUCLEOTIDOHYDROLASE"/>
    <property type="match status" value="1"/>
</dbReference>
<evidence type="ECO:0000313" key="8">
    <source>
        <dbReference type="EMBL" id="CAI3998848.1"/>
    </source>
</evidence>
<evidence type="ECO:0000259" key="7">
    <source>
        <dbReference type="Pfam" id="PF00692"/>
    </source>
</evidence>
<comment type="caution">
    <text evidence="8">The sequence shown here is derived from an EMBL/GenBank/DDBJ whole genome shotgun (WGS) entry which is preliminary data.</text>
</comment>
<feature type="region of interest" description="Disordered" evidence="6">
    <location>
        <begin position="545"/>
        <end position="609"/>
    </location>
</feature>
<feature type="region of interest" description="Disordered" evidence="6">
    <location>
        <begin position="39"/>
        <end position="77"/>
    </location>
</feature>
<comment type="similarity">
    <text evidence="2">Belongs to the dUTPase family.</text>
</comment>
<dbReference type="EMBL" id="CAMXCT020002554">
    <property type="protein sequence ID" value="CAL1152223.1"/>
    <property type="molecule type" value="Genomic_DNA"/>
</dbReference>
<feature type="region of interest" description="Disordered" evidence="6">
    <location>
        <begin position="89"/>
        <end position="151"/>
    </location>
</feature>
<dbReference type="AlphaFoldDB" id="A0A9P1CWD5"/>
<keyword evidence="5" id="KW-0546">Nucleotide metabolism</keyword>
<dbReference type="Pfam" id="PF00692">
    <property type="entry name" value="dUTPase"/>
    <property type="match status" value="1"/>
</dbReference>
<accession>A0A9P1CWD5</accession>
<name>A0A9P1CWD5_9DINO</name>
<dbReference type="OrthoDB" id="419889at2759"/>
<evidence type="ECO:0000313" key="9">
    <source>
        <dbReference type="EMBL" id="CAL4786160.1"/>
    </source>
</evidence>
<dbReference type="Gene3D" id="2.70.40.10">
    <property type="match status" value="2"/>
</dbReference>
<dbReference type="EMBL" id="CAMXCT010002554">
    <property type="protein sequence ID" value="CAI3998848.1"/>
    <property type="molecule type" value="Genomic_DNA"/>
</dbReference>
<dbReference type="InterPro" id="IPR036157">
    <property type="entry name" value="dUTPase-like_sf"/>
</dbReference>
<protein>
    <recommendedName>
        <fullName evidence="3">dUTP diphosphatase</fullName>
        <ecNumber evidence="3">3.6.1.23</ecNumber>
    </recommendedName>
</protein>
<evidence type="ECO:0000256" key="2">
    <source>
        <dbReference type="ARBA" id="ARBA00006581"/>
    </source>
</evidence>
<evidence type="ECO:0000256" key="1">
    <source>
        <dbReference type="ARBA" id="ARBA00005142"/>
    </source>
</evidence>
<dbReference type="GO" id="GO:0004170">
    <property type="term" value="F:dUTP diphosphatase activity"/>
    <property type="evidence" value="ECO:0007669"/>
    <property type="project" value="UniProtKB-EC"/>
</dbReference>
<feature type="compositionally biased region" description="Basic and acidic residues" evidence="6">
    <location>
        <begin position="119"/>
        <end position="138"/>
    </location>
</feature>
<dbReference type="InterPro" id="IPR033704">
    <property type="entry name" value="dUTPase_trimeric"/>
</dbReference>
<sequence length="1237" mass="137110">MLLMGALDTMGAVVTRTSPQAPFRLNSTGAQLMVDVNPTLGRAMDGGSVETPTKGDGKGKGEERSGKEPARKFFGTDDGCKSCTYNHALTSSGVSSGDQGGKGKKGGEKGKTDSPPSLKKTEKNVEPEKPKETSEDSRGTSSTTTADGDQAKEVAQPAKELMMEAASLLKSLRLPSLKSMRISSLEERAVDGLFLMSPFVPLGVLVGIGYAVRWEGQNFELTDRAGCIVDAKLEGSCPTVDEELGLELIKEIETYHLEKRARLADANFWKKELEDHRRAVLCLDTELDLRQDLHRGDIMEFLLDLADSGRAVALVEKDALLWLRHYYLFHRSKRVASRRVIYLSEQPGDPEHYIKDEIKKEGSRQPWERIYINFESFAIFEALALYEGGFNNPDAEICGQSRPHRKVVTADSYISIDLAGPYKKGEDQLGEGRYMLVGVYTIPVAKDGRPPNLKEEPDRCPADRCRNPGREGYGSAIAGEPQVNPAWGSLPEPWRRGVRICEYLRSRRLRLMALRIAARTLEERDTDLRSRVSLGSMVALDRCQSTGSGLRHGEPAAQTIEGGIFGGEEQHPRPSEEKEPEEGGSEDPLELQVDDSAESPKDETEDGDEKWKALIEREENFVIKQLTFMEILPGRRGASILEGASRIYNRLRYLNLPLRRLHSDRAGELRSKSLRKWTLDRGILRTYTGGDDYKTNGRAEDWKLTRKKVMIYGPDISMSASMTGYFVQDDTGKFFHTADVIQPETQPEELSLPDVNLGEMREPGKSMRIHGKSTVMGSLQVPTEGSRTKAHPWTSSLDGRAGPSRHYDDNFTEPSMEEEQTGADRFVRSLLMDVEGLAGGLMEEEKAQASLEAEKLMKEAEEWEVGAPEWIENGGAPVKFFGMEIEKKLDTYYVHRKSYLADLLGRYPGEGGGSLGNIKVPHEEEDPSPQEVQKAQKETGELLWIAGRTRPDISYGVIRVSIMGQYAAKRPRGVQKIGKEPRQYLRVHTDASFASNGLRSMSGVVGFYAGAPVFWLTCRQSFITLSTAEGELMALLEGLTASRCIRSLVEIRAQGLHEALVEGEVSLEHLPGQFVTALKLVQDRKSVIQLSSMKTSGGDRAMVTRPQDSLSLLVVGSTLMMTPVEASEGLTTEVKLLDEAASLPSRSTSGLAELDLCSIADYKIALGDYQLVKTGIAVELPPVSAGVIDRDFGGEAKVLLRNLSGREFWMRRGDRIAQLIVFQRTERLRKYWSRAGQ</sequence>
<dbReference type="EC" id="3.6.1.23" evidence="3"/>
<dbReference type="EMBL" id="CAMXCT030002554">
    <property type="protein sequence ID" value="CAL4786160.1"/>
    <property type="molecule type" value="Genomic_DNA"/>
</dbReference>
<dbReference type="SUPFAM" id="SSF51283">
    <property type="entry name" value="dUTPase-like"/>
    <property type="match status" value="1"/>
</dbReference>
<keyword evidence="4" id="KW-0378">Hydrolase</keyword>
<evidence type="ECO:0000256" key="3">
    <source>
        <dbReference type="ARBA" id="ARBA00012379"/>
    </source>
</evidence>
<feature type="region of interest" description="Disordered" evidence="6">
    <location>
        <begin position="780"/>
        <end position="820"/>
    </location>
</feature>
<feature type="compositionally biased region" description="Acidic residues" evidence="6">
    <location>
        <begin position="578"/>
        <end position="608"/>
    </location>
</feature>
<organism evidence="8">
    <name type="scientific">Cladocopium goreaui</name>
    <dbReference type="NCBI Taxonomy" id="2562237"/>
    <lineage>
        <taxon>Eukaryota</taxon>
        <taxon>Sar</taxon>
        <taxon>Alveolata</taxon>
        <taxon>Dinophyceae</taxon>
        <taxon>Suessiales</taxon>
        <taxon>Symbiodiniaceae</taxon>
        <taxon>Cladocopium</taxon>
    </lineage>
</organism>
<gene>
    <name evidence="8" type="ORF">C1SCF055_LOCUS25116</name>
</gene>
<reference evidence="9 10" key="2">
    <citation type="submission" date="2024-05" db="EMBL/GenBank/DDBJ databases">
        <authorList>
            <person name="Chen Y."/>
            <person name="Shah S."/>
            <person name="Dougan E. K."/>
            <person name="Thang M."/>
            <person name="Chan C."/>
        </authorList>
    </citation>
    <scope>NUCLEOTIDE SEQUENCE [LARGE SCALE GENOMIC DNA]</scope>
</reference>
<reference evidence="8" key="1">
    <citation type="submission" date="2022-10" db="EMBL/GenBank/DDBJ databases">
        <authorList>
            <person name="Chen Y."/>
            <person name="Dougan E. K."/>
            <person name="Chan C."/>
            <person name="Rhodes N."/>
            <person name="Thang M."/>
        </authorList>
    </citation>
    <scope>NUCLEOTIDE SEQUENCE</scope>
</reference>
<dbReference type="InterPro" id="IPR008181">
    <property type="entry name" value="dUTPase"/>
</dbReference>